<geneLocation type="plasmid" evidence="1 2">
    <name>unnamed</name>
</geneLocation>
<dbReference type="RefSeq" id="WP_338610965.1">
    <property type="nucleotide sequence ID" value="NZ_CP146276.1"/>
</dbReference>
<reference evidence="1 2" key="1">
    <citation type="submission" date="2024-02" db="EMBL/GenBank/DDBJ databases">
        <title>Complete genome sequence of Pelagibacterium nitratireducens ZH15.</title>
        <authorList>
            <person name="Zhao L.H."/>
        </authorList>
    </citation>
    <scope>NUCLEOTIDE SEQUENCE [LARGE SCALE GENOMIC DNA]</scope>
    <source>
        <strain evidence="1 2">ZH15</strain>
        <plasmid evidence="1 2">unnamed</plasmid>
    </source>
</reference>
<keyword evidence="2" id="KW-1185">Reference proteome</keyword>
<evidence type="ECO:0000313" key="1">
    <source>
        <dbReference type="EMBL" id="WWT34837.1"/>
    </source>
</evidence>
<evidence type="ECO:0008006" key="3">
    <source>
        <dbReference type="Google" id="ProtNLM"/>
    </source>
</evidence>
<name>A0ABZ2ICT1_9HYPH</name>
<keyword evidence="1" id="KW-0614">Plasmid</keyword>
<gene>
    <name evidence="1" type="ORF">V6617_18260</name>
</gene>
<proteinExistence type="predicted"/>
<dbReference type="EMBL" id="CP146276">
    <property type="protein sequence ID" value="WWT34837.1"/>
    <property type="molecule type" value="Genomic_DNA"/>
</dbReference>
<protein>
    <recommendedName>
        <fullName evidence="3">Growth inhibitor PemK</fullName>
    </recommendedName>
</protein>
<accession>A0ABZ2ICT1</accession>
<sequence length="138" mass="15650">MTDSAPRLGDVWRYPFLWSREAAGGETEGRKDRPVVLALLVRNRNDELVLLMVPITSVPQSSRYAIEVPEIEKRRAGLDAHMRLWIVADEANEDIPARSFYFESGNRIGKFSGPFTKQVQAVMIEALKAKRLHRTGRG</sequence>
<dbReference type="Proteomes" id="UP001369958">
    <property type="component" value="Plasmid unnamed"/>
</dbReference>
<evidence type="ECO:0000313" key="2">
    <source>
        <dbReference type="Proteomes" id="UP001369958"/>
    </source>
</evidence>
<organism evidence="1 2">
    <name type="scientific">Pelagibacterium nitratireducens</name>
    <dbReference type="NCBI Taxonomy" id="1046114"/>
    <lineage>
        <taxon>Bacteria</taxon>
        <taxon>Pseudomonadati</taxon>
        <taxon>Pseudomonadota</taxon>
        <taxon>Alphaproteobacteria</taxon>
        <taxon>Hyphomicrobiales</taxon>
        <taxon>Devosiaceae</taxon>
        <taxon>Pelagibacterium</taxon>
    </lineage>
</organism>